<sequence length="2393" mass="243713">MYAPKRFTFLVIILNLICLKCLAAGVTVTVPTGGIGISADKSSGSAGAAYTALGNIVLTSTASADFPVGATQTLTLKVPTNWQFQAGTGSATGGGNIMVLSTLVTSGSVVVTYTNLVASISNTLTISGLQVQATVRTILASSNITCQTGSGIAGITTTTNMGSLSQVAGAFVKMQLLVPGETAAPGTTTGKTGTPNAASAGTAFSVTVNAVDANWNVVSVTDNVTLSSTDVNATLPSSTALVNGTKTFTTAVNLRTPGTTTTITATDATDGTKTANTSPSITVNVGAYNSLLIILPGETYAPGTSTGKTSTATSPTAGTSFNISVYAVDAAYNTVTSVTDNVAITSNDVNAILPASAALSAGTITFSFTFKTATTTRNIVATDATASKTVTSSSVTVLAAAFSKLQILLPGETAAAGTTAGKTGTPTAQLAGVAFTVTVNAVDAYWNKVTTAPTDAIGITSSDVNATLPANANLASGVRTFSITLRTLGTGTVTATDATDGTKTANTSSSVTVNQGTLANLLIVMPGETFAGGTAAGKTGTPSTPVAGTAFNFSVYAVDAGNNVISTINDNIAITSTDANAALPASAALSSGTQTFNFTFKTAGSFKITATDATASKTITTATLTVIPGAFVKLQLLLPGEIAAAGTATGKTGTPTDRVSGTAFNVIVNAVDANWNRVSSVTSVNATLISDQINIISNDLAVATPVSTGTMAAGTKTISVTLKTPTTPTTLGTLQASDVTNTGITSNTSPTFNVNVGTFSKLQLLLPGETAAPNTTTGKTGTPIAQTAGTPFTITVNAVDKNWNIVNTATDVIGITSTDANAILPANAALAGGTQTFTFTFKTAGSKKITASDVTNTSRTANTSPSVTVNAGAFVKLLALAPGETLAPGTPMGKAGTPINQSAGKAFNVSVYAVDVNWNKVTTITDVINITTTDAAGVVAANAALVSGGKNFSVTLKTIGTATVTATDVTDGTKTAYTTSTITVGAGAFARLLLLMPGETSAPATTTGKTGTAITPQTAGTPFNVTVYAVDAAWNILTTPTDVVSITSSTDINAALPANAALVAGTKTFSVTFKTAGASRNVVARDVTDGTKTLNTGTSVTVVAGAYAQLQILLPGETARPGTSDGKSGAANPPARGTAFNITVNAVDAYFNLVNTITDVVTITSSDGGATLPAPTALVSGTKSMSVKIVSTSTSPLPTITATDGSISNTISVPVSVPPTAATDYFRTAVSGDWSDASIWESSTNGTTGWQNATIVPGTSASGVTILNSYNVTISSTVTAGKITINNGGTLTVTSTLNINSGGADVHGTIINSGTINPTGTLVFESDGKYQHNFTTSAGTIPAATWDSNSTCEIIGYTSYSGTIGGAGQTFGNFIWNCANQNTTGGVALGAVTASINNLTVSNTGASSSTFQLISTASATANITVKSFTQTGGNFLLSASSSATANLSITGDFNMSGGIMKTTGSNTLISFAGTSTQNFIKTGGTMSTALNFAINNNAIVDFDTNVLDGSTGTFTLNNGGTLITANDDGISSSGATGTIQSSGTRNFGTAANFVYDGANAQNAGTGLPTTINNITINNNQSVTLPATTANYTINGTLTLTAGNLDMNTNNLLTGSGFIATGAGYIRTQSTATAPVSSGKTWAVGVEYYSANAQNVVAGTYKNLSFSGFGAKTLTGNISVTGDWSSADGNIDFLTNNATAQFTGTTQTLNDDGTNGVTFGSVTFSNSGTKTMASGKFYLATSGLLTMSGSAVLAANGNLTVLSDATGTGNIGSLTAGAITGKVNIQCFVTGGGDIVNRGYRLISSPISDPAAANSYYNLSFLQGNGSYLTGPGGTANGFDATGNPTIYLYREDKTPNNTSFLAGNFRGITAINRSPAYNLNTVDSTINMPVGNGMAYFFRGNNTTVATNTPNDVTLSSTGTLNQGQIIVSPWFIGGSNLSYNASTGSSDPRNSVAGFNLVGNPYACAIDWNTAFAGTMTNGIYAPGTDQTIYIYNPQSKNYSTYLNTSSSGGTGTNGGTNIIPVSEGFFVRATSSTAQLVFNESAKVNVHPATMLNSATTTIVPQQLRLQLSKDTISKDEIAIVFNNAAHADYKVGEDALYLQGNGAVSLSNLSGDNRKLAINQMPLPKQAQSIPLNMYVSNVGSYKFIRTELSNIPAVYNIWLVDNYMRDSLDLKANNQYDFIVSADAASHSADRFKLVMKPNPALSVRLLNFTATKNTTQVKINWIAENEADYTQYILQRSTDGGKTFTVLDSLTSAGLGTYNDFDPYPVTGSNMYRIKQIDVLGNITYSNIITVMYSPPASNFIVNARISVYPNPTSNALNLTVKTGDGSSAPGYYKITVTNTSGIVVKTSSSTQADWHNDVSNLAPGTYFIEVINLKDNSLTGRTSFIKL</sequence>
<evidence type="ECO:0000256" key="1">
    <source>
        <dbReference type="SAM" id="SignalP"/>
    </source>
</evidence>
<proteinExistence type="predicted"/>
<dbReference type="Pfam" id="PF18962">
    <property type="entry name" value="Por_Secre_tail"/>
    <property type="match status" value="1"/>
</dbReference>
<evidence type="ECO:0000313" key="4">
    <source>
        <dbReference type="Proteomes" id="UP001597557"/>
    </source>
</evidence>
<organism evidence="3 4">
    <name type="scientific">Mucilaginibacter ximonensis</name>
    <dbReference type="NCBI Taxonomy" id="538021"/>
    <lineage>
        <taxon>Bacteria</taxon>
        <taxon>Pseudomonadati</taxon>
        <taxon>Bacteroidota</taxon>
        <taxon>Sphingobacteriia</taxon>
        <taxon>Sphingobacteriales</taxon>
        <taxon>Sphingobacteriaceae</taxon>
        <taxon>Mucilaginibacter</taxon>
    </lineage>
</organism>
<dbReference type="InterPro" id="IPR013783">
    <property type="entry name" value="Ig-like_fold"/>
</dbReference>
<comment type="caution">
    <text evidence="3">The sequence shown here is derived from an EMBL/GenBank/DDBJ whole genome shotgun (WGS) entry which is preliminary data.</text>
</comment>
<evidence type="ECO:0000313" key="3">
    <source>
        <dbReference type="EMBL" id="MFD2874409.1"/>
    </source>
</evidence>
<accession>A0ABW5YGB9</accession>
<gene>
    <name evidence="3" type="ORF">ACFS5N_18145</name>
</gene>
<dbReference type="Proteomes" id="UP001597557">
    <property type="component" value="Unassembled WGS sequence"/>
</dbReference>
<feature type="domain" description="Secretion system C-terminal sorting" evidence="2">
    <location>
        <begin position="2313"/>
        <end position="2381"/>
    </location>
</feature>
<name>A0ABW5YGB9_9SPHI</name>
<evidence type="ECO:0000259" key="2">
    <source>
        <dbReference type="Pfam" id="PF18962"/>
    </source>
</evidence>
<feature type="signal peptide" evidence="1">
    <location>
        <begin position="1"/>
        <end position="23"/>
    </location>
</feature>
<protein>
    <submittedName>
        <fullName evidence="3">T9SS type A sorting domain-containing protein</fullName>
    </submittedName>
</protein>
<keyword evidence="4" id="KW-1185">Reference proteome</keyword>
<reference evidence="4" key="1">
    <citation type="journal article" date="2019" name="Int. J. Syst. Evol. Microbiol.">
        <title>The Global Catalogue of Microorganisms (GCM) 10K type strain sequencing project: providing services to taxonomists for standard genome sequencing and annotation.</title>
        <authorList>
            <consortium name="The Broad Institute Genomics Platform"/>
            <consortium name="The Broad Institute Genome Sequencing Center for Infectious Disease"/>
            <person name="Wu L."/>
            <person name="Ma J."/>
        </authorList>
    </citation>
    <scope>NUCLEOTIDE SEQUENCE [LARGE SCALE GENOMIC DNA]</scope>
    <source>
        <strain evidence="4">KCTC 22437</strain>
    </source>
</reference>
<keyword evidence="1" id="KW-0732">Signal</keyword>
<dbReference type="InterPro" id="IPR026444">
    <property type="entry name" value="Secre_tail"/>
</dbReference>
<dbReference type="Gene3D" id="2.60.40.10">
    <property type="entry name" value="Immunoglobulins"/>
    <property type="match status" value="1"/>
</dbReference>
<feature type="chain" id="PRO_5047384449" evidence="1">
    <location>
        <begin position="24"/>
        <end position="2393"/>
    </location>
</feature>
<dbReference type="EMBL" id="JBHUPD010000004">
    <property type="protein sequence ID" value="MFD2874409.1"/>
    <property type="molecule type" value="Genomic_DNA"/>
</dbReference>
<dbReference type="RefSeq" id="WP_377189029.1">
    <property type="nucleotide sequence ID" value="NZ_JBHUPD010000004.1"/>
</dbReference>